<dbReference type="Gene3D" id="3.40.50.300">
    <property type="entry name" value="P-loop containing nucleotide triphosphate hydrolases"/>
    <property type="match status" value="2"/>
</dbReference>
<dbReference type="InParanoid" id="A0A0Q2MCQ0"/>
<dbReference type="Pfam" id="PF00005">
    <property type="entry name" value="ABC_tran"/>
    <property type="match status" value="2"/>
</dbReference>
<comment type="caution">
    <text evidence="9">The sequence shown here is derived from an EMBL/GenBank/DDBJ whole genome shotgun (WGS) entry which is preliminary data.</text>
</comment>
<feature type="domain" description="ABC transporter" evidence="8">
    <location>
        <begin position="264"/>
        <end position="460"/>
    </location>
</feature>
<evidence type="ECO:0000256" key="2">
    <source>
        <dbReference type="ARBA" id="ARBA00005417"/>
    </source>
</evidence>
<evidence type="ECO:0000256" key="3">
    <source>
        <dbReference type="ARBA" id="ARBA00022448"/>
    </source>
</evidence>
<dbReference type="EMBL" id="LKHS01000009">
    <property type="protein sequence ID" value="KQH85849.1"/>
    <property type="molecule type" value="Genomic_DNA"/>
</dbReference>
<dbReference type="PROSITE" id="PS50893">
    <property type="entry name" value="ABC_TRANSPORTER_2"/>
    <property type="match status" value="2"/>
</dbReference>
<dbReference type="AlphaFoldDB" id="A0A0Q2MCQ0"/>
<evidence type="ECO:0000256" key="6">
    <source>
        <dbReference type="ARBA" id="ARBA00022840"/>
    </source>
</evidence>
<reference evidence="9 10" key="1">
    <citation type="submission" date="2015-08" db="EMBL/GenBank/DDBJ databases">
        <title>Antibacterial properties of a collection of Vibrionaceae strains.</title>
        <authorList>
            <person name="Giubergia S."/>
        </authorList>
    </citation>
    <scope>NUCLEOTIDE SEQUENCE [LARGE SCALE GENOMIC DNA]</scope>
    <source>
        <strain evidence="9 10">S0821</strain>
    </source>
</reference>
<evidence type="ECO:0000313" key="9">
    <source>
        <dbReference type="EMBL" id="KQH85849.1"/>
    </source>
</evidence>
<evidence type="ECO:0000256" key="4">
    <source>
        <dbReference type="ARBA" id="ARBA00022475"/>
    </source>
</evidence>
<dbReference type="Proteomes" id="UP000051221">
    <property type="component" value="Unassembled WGS sequence"/>
</dbReference>
<keyword evidence="5" id="KW-0547">Nucleotide-binding</keyword>
<dbReference type="GO" id="GO:0016887">
    <property type="term" value="F:ATP hydrolysis activity"/>
    <property type="evidence" value="ECO:0007669"/>
    <property type="project" value="InterPro"/>
</dbReference>
<evidence type="ECO:0000313" key="10">
    <source>
        <dbReference type="Proteomes" id="UP000051221"/>
    </source>
</evidence>
<dbReference type="PROSITE" id="PS00211">
    <property type="entry name" value="ABC_TRANSPORTER_1"/>
    <property type="match status" value="1"/>
</dbReference>
<sequence length="460" mass="49683">MSVLLNVEQLSIQAGEQTLVEPLSFELRRGEAVTILGETGSGKSLMANAIIGTLPETLTMQGDVTLFGDAQRDLSHDARQQLWGKKLAVLPQEPWYALSPLMAVGEQVREVHEVVNGDPAQAHTHTQAAFQGVELGDDMAKFPHQLSGGMAQRVAYLCATQAGGELLIADEPTKGLDVSRRDQIIAQLLSHKQRGAVLTITHDIEVAQQLGGEIIVMKKGVVQERGPAQQVLSAPQSDYAKALIAADPRFWPSASLPTVGQPVLHVENLSMHYGDRTLFEQLNFSIAQGEILGISGDSGCGKSTLADILVGLKRATGGTLRHTTPFATGDVLKLYQDPPSALPKSATLHTLLSDLCQRHTIDPTRIEPLMTKLKLSMQLLGRKVTQVSGGELQRFAILRALLMKPKLLIADEPTSRLDPVTAASTLQLMTTLTQEMGCALVLISHDKVALSKSCHQIIRL</sequence>
<dbReference type="InterPro" id="IPR027417">
    <property type="entry name" value="P-loop_NTPase"/>
</dbReference>
<keyword evidence="4" id="KW-1003">Cell membrane</keyword>
<accession>A0A0Q2MCQ0</accession>
<organism evidence="9 10">
    <name type="scientific">Vibrio furnissii</name>
    <dbReference type="NCBI Taxonomy" id="29494"/>
    <lineage>
        <taxon>Bacteria</taxon>
        <taxon>Pseudomonadati</taxon>
        <taxon>Pseudomonadota</taxon>
        <taxon>Gammaproteobacteria</taxon>
        <taxon>Vibrionales</taxon>
        <taxon>Vibrionaceae</taxon>
        <taxon>Vibrio</taxon>
    </lineage>
</organism>
<keyword evidence="3" id="KW-0813">Transport</keyword>
<keyword evidence="10" id="KW-1185">Reference proteome</keyword>
<dbReference type="InterPro" id="IPR003439">
    <property type="entry name" value="ABC_transporter-like_ATP-bd"/>
</dbReference>
<dbReference type="InterPro" id="IPR050388">
    <property type="entry name" value="ABC_Ni/Peptide_Import"/>
</dbReference>
<comment type="subcellular location">
    <subcellularLocation>
        <location evidence="1">Cell inner membrane</location>
        <topology evidence="1">Peripheral membrane protein</topology>
    </subcellularLocation>
</comment>
<keyword evidence="7" id="KW-0472">Membrane</keyword>
<gene>
    <name evidence="9" type="ORF">AMR76_11245</name>
</gene>
<dbReference type="InterPro" id="IPR017871">
    <property type="entry name" value="ABC_transporter-like_CS"/>
</dbReference>
<comment type="similarity">
    <text evidence="2">Belongs to the ABC transporter superfamily.</text>
</comment>
<proteinExistence type="inferred from homology"/>
<name>A0A0Q2MCQ0_VIBFU</name>
<evidence type="ECO:0000256" key="5">
    <source>
        <dbReference type="ARBA" id="ARBA00022741"/>
    </source>
</evidence>
<dbReference type="PANTHER" id="PTHR43297">
    <property type="entry name" value="OLIGOPEPTIDE TRANSPORT ATP-BINDING PROTEIN APPD"/>
    <property type="match status" value="1"/>
</dbReference>
<dbReference type="InterPro" id="IPR003593">
    <property type="entry name" value="AAA+_ATPase"/>
</dbReference>
<dbReference type="GO" id="GO:0005524">
    <property type="term" value="F:ATP binding"/>
    <property type="evidence" value="ECO:0007669"/>
    <property type="project" value="UniProtKB-KW"/>
</dbReference>
<dbReference type="SMART" id="SM00382">
    <property type="entry name" value="AAA"/>
    <property type="match status" value="2"/>
</dbReference>
<dbReference type="GO" id="GO:0005886">
    <property type="term" value="C:plasma membrane"/>
    <property type="evidence" value="ECO:0007669"/>
    <property type="project" value="UniProtKB-SubCell"/>
</dbReference>
<dbReference type="SUPFAM" id="SSF52540">
    <property type="entry name" value="P-loop containing nucleoside triphosphate hydrolases"/>
    <property type="match status" value="2"/>
</dbReference>
<dbReference type="PANTHER" id="PTHR43297:SF7">
    <property type="entry name" value="D,D-DIPEPTIDE TRANSPORT ATP-BINDING PROTEIN DDPD-RELATED"/>
    <property type="match status" value="1"/>
</dbReference>
<evidence type="ECO:0000256" key="1">
    <source>
        <dbReference type="ARBA" id="ARBA00004417"/>
    </source>
</evidence>
<protein>
    <submittedName>
        <fullName evidence="9">ABC transporter ATP-binding protein</fullName>
    </submittedName>
</protein>
<dbReference type="RefSeq" id="WP_055466121.1">
    <property type="nucleotide sequence ID" value="NZ_LKHS01000009.1"/>
</dbReference>
<evidence type="ECO:0000256" key="7">
    <source>
        <dbReference type="ARBA" id="ARBA00023136"/>
    </source>
</evidence>
<feature type="domain" description="ABC transporter" evidence="8">
    <location>
        <begin position="5"/>
        <end position="244"/>
    </location>
</feature>
<evidence type="ECO:0000259" key="8">
    <source>
        <dbReference type="PROSITE" id="PS50893"/>
    </source>
</evidence>
<keyword evidence="6 9" id="KW-0067">ATP-binding</keyword>